<dbReference type="Proteomes" id="UP000799438">
    <property type="component" value="Unassembled WGS sequence"/>
</dbReference>
<keyword evidence="2" id="KW-1185">Reference proteome</keyword>
<proteinExistence type="predicted"/>
<evidence type="ECO:0000313" key="2">
    <source>
        <dbReference type="Proteomes" id="UP000799438"/>
    </source>
</evidence>
<organism evidence="1 2">
    <name type="scientific">Aplosporella prunicola CBS 121167</name>
    <dbReference type="NCBI Taxonomy" id="1176127"/>
    <lineage>
        <taxon>Eukaryota</taxon>
        <taxon>Fungi</taxon>
        <taxon>Dikarya</taxon>
        <taxon>Ascomycota</taxon>
        <taxon>Pezizomycotina</taxon>
        <taxon>Dothideomycetes</taxon>
        <taxon>Dothideomycetes incertae sedis</taxon>
        <taxon>Botryosphaeriales</taxon>
        <taxon>Aplosporellaceae</taxon>
        <taxon>Aplosporella</taxon>
    </lineage>
</organism>
<dbReference type="AlphaFoldDB" id="A0A6A6B0I0"/>
<sequence>ITRPRYKKEFYAVTDSPYLDIPTIFSSWGSVRFPTLEEAKQYMRKKGIESFNECIQEGAGNTTPILGQELYFTVVNRKSIFAEICKQKIRSELDRGVRPIDIRIAQKPILTLLNK</sequence>
<accession>A0A6A6B0I0</accession>
<dbReference type="EMBL" id="ML995500">
    <property type="protein sequence ID" value="KAF2137689.1"/>
    <property type="molecule type" value="Genomic_DNA"/>
</dbReference>
<feature type="non-terminal residue" evidence="1">
    <location>
        <position position="1"/>
    </location>
</feature>
<name>A0A6A6B0I0_9PEZI</name>
<reference evidence="1" key="1">
    <citation type="journal article" date="2020" name="Stud. Mycol.">
        <title>101 Dothideomycetes genomes: a test case for predicting lifestyles and emergence of pathogens.</title>
        <authorList>
            <person name="Haridas S."/>
            <person name="Albert R."/>
            <person name="Binder M."/>
            <person name="Bloem J."/>
            <person name="Labutti K."/>
            <person name="Salamov A."/>
            <person name="Andreopoulos B."/>
            <person name="Baker S."/>
            <person name="Barry K."/>
            <person name="Bills G."/>
            <person name="Bluhm B."/>
            <person name="Cannon C."/>
            <person name="Castanera R."/>
            <person name="Culley D."/>
            <person name="Daum C."/>
            <person name="Ezra D."/>
            <person name="Gonzalez J."/>
            <person name="Henrissat B."/>
            <person name="Kuo A."/>
            <person name="Liang C."/>
            <person name="Lipzen A."/>
            <person name="Lutzoni F."/>
            <person name="Magnuson J."/>
            <person name="Mondo S."/>
            <person name="Nolan M."/>
            <person name="Ohm R."/>
            <person name="Pangilinan J."/>
            <person name="Park H.-J."/>
            <person name="Ramirez L."/>
            <person name="Alfaro M."/>
            <person name="Sun H."/>
            <person name="Tritt A."/>
            <person name="Yoshinaga Y."/>
            <person name="Zwiers L.-H."/>
            <person name="Turgeon B."/>
            <person name="Goodwin S."/>
            <person name="Spatafora J."/>
            <person name="Crous P."/>
            <person name="Grigoriev I."/>
        </authorList>
    </citation>
    <scope>NUCLEOTIDE SEQUENCE</scope>
    <source>
        <strain evidence="1">CBS 121167</strain>
    </source>
</reference>
<evidence type="ECO:0000313" key="1">
    <source>
        <dbReference type="EMBL" id="KAF2137689.1"/>
    </source>
</evidence>
<gene>
    <name evidence="1" type="ORF">K452DRAFT_291296</name>
</gene>
<dbReference type="OrthoDB" id="407198at2759"/>
<dbReference type="GeneID" id="54298644"/>
<protein>
    <submittedName>
        <fullName evidence="1">Uncharacterized protein</fullName>
    </submittedName>
</protein>
<dbReference type="RefSeq" id="XP_033393404.1">
    <property type="nucleotide sequence ID" value="XM_033541148.1"/>
</dbReference>